<dbReference type="GeneTree" id="ENSGT00950000182834"/>
<dbReference type="SMART" id="SM01398">
    <property type="entry name" value="Cornichon"/>
    <property type="match status" value="1"/>
</dbReference>
<comment type="similarity">
    <text evidence="2">Belongs to the cornichon family.</text>
</comment>
<reference evidence="8" key="1">
    <citation type="submission" date="2018-12" db="EMBL/GenBank/DDBJ databases">
        <authorList>
            <person name="Yazar S."/>
        </authorList>
    </citation>
    <scope>NUCLEOTIDE SEQUENCE [LARGE SCALE GENOMIC DNA]</scope>
</reference>
<keyword evidence="5 6" id="KW-0472">Membrane</keyword>
<name>A0A4X2KLC3_VOMUR</name>
<dbReference type="GO" id="GO:0016020">
    <property type="term" value="C:membrane"/>
    <property type="evidence" value="ECO:0007669"/>
    <property type="project" value="UniProtKB-SubCell"/>
</dbReference>
<keyword evidence="3 6" id="KW-0812">Transmembrane</keyword>
<evidence type="ECO:0000256" key="6">
    <source>
        <dbReference type="SAM" id="Phobius"/>
    </source>
</evidence>
<evidence type="ECO:0000256" key="5">
    <source>
        <dbReference type="ARBA" id="ARBA00023136"/>
    </source>
</evidence>
<organism evidence="7 8">
    <name type="scientific">Vombatus ursinus</name>
    <name type="common">Common wombat</name>
    <dbReference type="NCBI Taxonomy" id="29139"/>
    <lineage>
        <taxon>Eukaryota</taxon>
        <taxon>Metazoa</taxon>
        <taxon>Chordata</taxon>
        <taxon>Craniata</taxon>
        <taxon>Vertebrata</taxon>
        <taxon>Euteleostomi</taxon>
        <taxon>Mammalia</taxon>
        <taxon>Metatheria</taxon>
        <taxon>Diprotodontia</taxon>
        <taxon>Vombatidae</taxon>
        <taxon>Vombatus</taxon>
    </lineage>
</organism>
<evidence type="ECO:0000256" key="3">
    <source>
        <dbReference type="ARBA" id="ARBA00022692"/>
    </source>
</evidence>
<dbReference type="GO" id="GO:0016192">
    <property type="term" value="P:vesicle-mediated transport"/>
    <property type="evidence" value="ECO:0007669"/>
    <property type="project" value="InterPro"/>
</dbReference>
<keyword evidence="4 6" id="KW-1133">Transmembrane helix</keyword>
<proteinExistence type="inferred from homology"/>
<feature type="transmembrane region" description="Helical" evidence="6">
    <location>
        <begin position="6"/>
        <end position="25"/>
    </location>
</feature>
<protein>
    <recommendedName>
        <fullName evidence="9">Cornichon family AMPA receptor auxiliary protein 4</fullName>
    </recommendedName>
</protein>
<evidence type="ECO:0000313" key="7">
    <source>
        <dbReference type="Ensembl" id="ENSVURP00010009972.1"/>
    </source>
</evidence>
<evidence type="ECO:0008006" key="9">
    <source>
        <dbReference type="Google" id="ProtNLM"/>
    </source>
</evidence>
<dbReference type="Proteomes" id="UP000314987">
    <property type="component" value="Unassembled WGS sequence"/>
</dbReference>
<keyword evidence="8" id="KW-1185">Reference proteome</keyword>
<sequence>METVVFVFLLISLSVYFIITLFDLECNYINARSCCSKLNKWVVPELIDHTIITVLMLISLHWFIFLLNLPVATRNIYRPCPLSSVFFSLWTKKKNQMKN</sequence>
<evidence type="ECO:0000256" key="2">
    <source>
        <dbReference type="ARBA" id="ARBA00010095"/>
    </source>
</evidence>
<accession>A0A4X2KLC3</accession>
<dbReference type="AlphaFoldDB" id="A0A4X2KLC3"/>
<feature type="transmembrane region" description="Helical" evidence="6">
    <location>
        <begin position="46"/>
        <end position="69"/>
    </location>
</feature>
<dbReference type="STRING" id="29139.ENSVURP00010009972"/>
<evidence type="ECO:0000256" key="4">
    <source>
        <dbReference type="ARBA" id="ARBA00022989"/>
    </source>
</evidence>
<comment type="subcellular location">
    <subcellularLocation>
        <location evidence="1">Membrane</location>
        <topology evidence="1">Multi-pass membrane protein</topology>
    </subcellularLocation>
</comment>
<evidence type="ECO:0000313" key="8">
    <source>
        <dbReference type="Proteomes" id="UP000314987"/>
    </source>
</evidence>
<dbReference type="InterPro" id="IPR003377">
    <property type="entry name" value="Cornichon"/>
</dbReference>
<evidence type="ECO:0000256" key="1">
    <source>
        <dbReference type="ARBA" id="ARBA00004141"/>
    </source>
</evidence>
<reference evidence="7" key="2">
    <citation type="submission" date="2025-05" db="UniProtKB">
        <authorList>
            <consortium name="Ensembl"/>
        </authorList>
    </citation>
    <scope>IDENTIFICATION</scope>
</reference>
<dbReference type="Ensembl" id="ENSVURT00010023375.1">
    <property type="protein sequence ID" value="ENSVURP00010020528.1"/>
    <property type="gene ID" value="ENSVURG00010015704.1"/>
</dbReference>
<dbReference type="PANTHER" id="PTHR12290">
    <property type="entry name" value="CORNICHON-RELATED"/>
    <property type="match status" value="1"/>
</dbReference>
<dbReference type="Ensembl" id="ENSVURT00010011300.1">
    <property type="protein sequence ID" value="ENSVURP00010009972.1"/>
    <property type="gene ID" value="ENSVURG00010007701.1"/>
</dbReference>
<dbReference type="Pfam" id="PF03311">
    <property type="entry name" value="Cornichon"/>
    <property type="match status" value="1"/>
</dbReference>